<reference evidence="2 3" key="1">
    <citation type="journal article" date="2018" name="PLoS Genet.">
        <title>Repeat elements organise 3D genome structure and mediate transcription in the filamentous fungus Epichloe festucae.</title>
        <authorList>
            <person name="Winter D.J."/>
            <person name="Ganley A.R.D."/>
            <person name="Young C.A."/>
            <person name="Liachko I."/>
            <person name="Schardl C.L."/>
            <person name="Dupont P.Y."/>
            <person name="Berry D."/>
            <person name="Ram A."/>
            <person name="Scott B."/>
            <person name="Cox M.P."/>
        </authorList>
    </citation>
    <scope>NUCLEOTIDE SEQUENCE [LARGE SCALE GENOMIC DNA]</scope>
    <source>
        <strain evidence="2 3">Fl1</strain>
    </source>
</reference>
<keyword evidence="3" id="KW-1185">Reference proteome</keyword>
<proteinExistence type="predicted"/>
<dbReference type="OrthoDB" id="3546279at2759"/>
<name>A0A7S9KK08_EPIFF</name>
<keyword evidence="1" id="KW-1133">Transmembrane helix</keyword>
<protein>
    <submittedName>
        <fullName evidence="2">Uncharacterized protein</fullName>
    </submittedName>
</protein>
<sequence>MSIPPQDPEILCQEAYLHGLKYLGSLYQNLRESGLGPVMRLRIITWFTFLPSPLVELFRKRRERALVILAHYAVFLKLTAGVWWLVGVGNRSLRDICKHLGPAWHFALDVPLRAISIEDTTELARLVLGDPFWDSRRSPVGTQDADQERETKQLGLVDDEGRPIRLSEDAGTVVLAEPSEPGEEPVWHIDK</sequence>
<keyword evidence="1" id="KW-0812">Transmembrane</keyword>
<accession>A0A7S9KK08</accession>
<organism evidence="2 3">
    <name type="scientific">Epichloe festucae (strain Fl1)</name>
    <dbReference type="NCBI Taxonomy" id="877507"/>
    <lineage>
        <taxon>Eukaryota</taxon>
        <taxon>Fungi</taxon>
        <taxon>Dikarya</taxon>
        <taxon>Ascomycota</taxon>
        <taxon>Pezizomycotina</taxon>
        <taxon>Sordariomycetes</taxon>
        <taxon>Hypocreomycetidae</taxon>
        <taxon>Hypocreales</taxon>
        <taxon>Clavicipitaceae</taxon>
        <taxon>Epichloe</taxon>
    </lineage>
</organism>
<evidence type="ECO:0000313" key="2">
    <source>
        <dbReference type="EMBL" id="QPG93760.1"/>
    </source>
</evidence>
<keyword evidence="1" id="KW-0472">Membrane</keyword>
<dbReference type="AlphaFoldDB" id="A0A7S9KK08"/>
<dbReference type="PANTHER" id="PTHR47784:SF5">
    <property type="entry name" value="STEROL UPTAKE CONTROL PROTEIN 2"/>
    <property type="match status" value="1"/>
</dbReference>
<evidence type="ECO:0000256" key="1">
    <source>
        <dbReference type="SAM" id="Phobius"/>
    </source>
</evidence>
<dbReference type="PANTHER" id="PTHR47784">
    <property type="entry name" value="STEROL UPTAKE CONTROL PROTEIN 2"/>
    <property type="match status" value="1"/>
</dbReference>
<dbReference type="GO" id="GO:0001228">
    <property type="term" value="F:DNA-binding transcription activator activity, RNA polymerase II-specific"/>
    <property type="evidence" value="ECO:0007669"/>
    <property type="project" value="TreeGrafter"/>
</dbReference>
<evidence type="ECO:0000313" key="3">
    <source>
        <dbReference type="Proteomes" id="UP000594364"/>
    </source>
</evidence>
<dbReference type="Proteomes" id="UP000594364">
    <property type="component" value="Chromosome 1"/>
</dbReference>
<dbReference type="InterPro" id="IPR053157">
    <property type="entry name" value="Sterol_Uptake_Regulator"/>
</dbReference>
<gene>
    <name evidence="2" type="ORF">C2857_002281</name>
</gene>
<feature type="transmembrane region" description="Helical" evidence="1">
    <location>
        <begin position="65"/>
        <end position="86"/>
    </location>
</feature>
<dbReference type="EMBL" id="CP031385">
    <property type="protein sequence ID" value="QPG93760.1"/>
    <property type="molecule type" value="Genomic_DNA"/>
</dbReference>